<sequence>MSNLASRLTSMGMEVHESFLVQFIINSLPQEYGQFQNEEHTVPLNQEIENEPIAIQEQHIVPQVPLRRSIRERRSAIIDDYVVYDVESECDLSLDEEPKTFRKAMESENSEKLEQRSSHQISPSWTSWSFEAFLSSSYQETYWFCNNSSSLHQRDMESRLIAPFSATSLFGELKGTVANVSKNKLSCPVPLNIGAMRISLRFLDASDNGISGSIPLSWETSFVFFQ</sequence>
<gene>
    <name evidence="1" type="ORF">SVIM_LOCUS493040</name>
</gene>
<dbReference type="InterPro" id="IPR032675">
    <property type="entry name" value="LRR_dom_sf"/>
</dbReference>
<dbReference type="Gene3D" id="3.80.10.10">
    <property type="entry name" value="Ribonuclease Inhibitor"/>
    <property type="match status" value="1"/>
</dbReference>
<name>A0A6N2NB72_SALVM</name>
<protein>
    <submittedName>
        <fullName evidence="1">Uncharacterized protein</fullName>
    </submittedName>
</protein>
<organism evidence="1">
    <name type="scientific">Salix viminalis</name>
    <name type="common">Common osier</name>
    <name type="synonym">Basket willow</name>
    <dbReference type="NCBI Taxonomy" id="40686"/>
    <lineage>
        <taxon>Eukaryota</taxon>
        <taxon>Viridiplantae</taxon>
        <taxon>Streptophyta</taxon>
        <taxon>Embryophyta</taxon>
        <taxon>Tracheophyta</taxon>
        <taxon>Spermatophyta</taxon>
        <taxon>Magnoliopsida</taxon>
        <taxon>eudicotyledons</taxon>
        <taxon>Gunneridae</taxon>
        <taxon>Pentapetalae</taxon>
        <taxon>rosids</taxon>
        <taxon>fabids</taxon>
        <taxon>Malpighiales</taxon>
        <taxon>Salicaceae</taxon>
        <taxon>Saliceae</taxon>
        <taxon>Salix</taxon>
    </lineage>
</organism>
<proteinExistence type="predicted"/>
<accession>A0A6N2NB72</accession>
<dbReference type="EMBL" id="CAADRP010002262">
    <property type="protein sequence ID" value="VFU64309.1"/>
    <property type="molecule type" value="Genomic_DNA"/>
</dbReference>
<reference evidence="1" key="1">
    <citation type="submission" date="2019-03" db="EMBL/GenBank/DDBJ databases">
        <authorList>
            <person name="Mank J."/>
            <person name="Almeida P."/>
        </authorList>
    </citation>
    <scope>NUCLEOTIDE SEQUENCE</scope>
    <source>
        <strain evidence="1">78183</strain>
    </source>
</reference>
<dbReference type="AlphaFoldDB" id="A0A6N2NB72"/>
<evidence type="ECO:0000313" key="1">
    <source>
        <dbReference type="EMBL" id="VFU64309.1"/>
    </source>
</evidence>